<name>N1QT57_AEGTA</name>
<dbReference type="EnsemblPlants" id="EMT02404">
    <property type="protein sequence ID" value="EMT02404"/>
    <property type="gene ID" value="F775_23238"/>
</dbReference>
<dbReference type="PANTHER" id="PTHR34118:SF1">
    <property type="entry name" value="NF-KAPPA-B INHIBITOR-LIKE PROTEIN"/>
    <property type="match status" value="1"/>
</dbReference>
<proteinExistence type="predicted"/>
<evidence type="ECO:0000313" key="1">
    <source>
        <dbReference type="EnsemblPlants" id="EMT02404"/>
    </source>
</evidence>
<reference evidence="1" key="1">
    <citation type="submission" date="2015-06" db="UniProtKB">
        <authorList>
            <consortium name="EnsemblPlants"/>
        </authorList>
    </citation>
    <scope>IDENTIFICATION</scope>
</reference>
<accession>N1QT57</accession>
<dbReference type="PANTHER" id="PTHR34118">
    <property type="entry name" value="NF-KAPPA-B INHIBITOR-LIKE PROTEIN-RELATED"/>
    <property type="match status" value="1"/>
</dbReference>
<sequence>MARLPGVRCCDLAARGSLPPLGLACRPRRLPRASALRYSSLQAGDSLGEDVLRMFLEDRQENGDFVSKVADMVLRRNDTDLEVLEATMDQGNAADVGQPDDFRDDVMSEGVVGFEATGDFVSAEDSLTMRRRLSALAGLKESDKRKEFNLLRYEAVIFTTSVSSSDAFSRKKKSYPAAHVSRFLQIKDELLLLTVGIGAACTIYCVLVFSLEIRRLGARRLLGRGDSRPARALPTPEPPLRGSTSRAPSPPLQLGSSVGAACPLHHRIRHAPVLVPATLASESEANVSNAQGMDLPDAVAAAACLPSSDGVPAVRGRRCDAAHRAIGGPCPDPDEVASPAGISYAFGVAFRIGIRSEDLKDTLEKTLGGSLFVLSSPRLIIPAVIFGLSTFSSHFQNNIFNFELVPGMMGFFAYKAATLVQVYRDNDDLRLILPDDDPDYS</sequence>
<protein>
    <submittedName>
        <fullName evidence="1">Uncharacterized protein</fullName>
    </submittedName>
</protein>
<dbReference type="AlphaFoldDB" id="N1QT57"/>
<organism evidence="1">
    <name type="scientific">Aegilops tauschii</name>
    <name type="common">Tausch's goatgrass</name>
    <name type="synonym">Aegilops squarrosa</name>
    <dbReference type="NCBI Taxonomy" id="37682"/>
    <lineage>
        <taxon>Eukaryota</taxon>
        <taxon>Viridiplantae</taxon>
        <taxon>Streptophyta</taxon>
        <taxon>Embryophyta</taxon>
        <taxon>Tracheophyta</taxon>
        <taxon>Spermatophyta</taxon>
        <taxon>Magnoliopsida</taxon>
        <taxon>Liliopsida</taxon>
        <taxon>Poales</taxon>
        <taxon>Poaceae</taxon>
        <taxon>BOP clade</taxon>
        <taxon>Pooideae</taxon>
        <taxon>Triticodae</taxon>
        <taxon>Triticeae</taxon>
        <taxon>Triticinae</taxon>
        <taxon>Aegilops</taxon>
    </lineage>
</organism>